<dbReference type="PANTHER" id="PTHR10742:SF342">
    <property type="entry name" value="AMINE OXIDASE"/>
    <property type="match status" value="1"/>
</dbReference>
<dbReference type="Gene3D" id="3.50.50.60">
    <property type="entry name" value="FAD/NAD(P)-binding domain"/>
    <property type="match status" value="1"/>
</dbReference>
<dbReference type="PANTHER" id="PTHR10742">
    <property type="entry name" value="FLAVIN MONOAMINE OXIDASE"/>
    <property type="match status" value="1"/>
</dbReference>
<evidence type="ECO:0000259" key="2">
    <source>
        <dbReference type="Pfam" id="PF01593"/>
    </source>
</evidence>
<evidence type="ECO:0000256" key="1">
    <source>
        <dbReference type="SAM" id="MobiDB-lite"/>
    </source>
</evidence>
<keyword evidence="4" id="KW-1185">Reference proteome</keyword>
<dbReference type="SUPFAM" id="SSF54373">
    <property type="entry name" value="FAD-linked reductases, C-terminal domain"/>
    <property type="match status" value="1"/>
</dbReference>
<sequence>MIISSYKSVLRGQCNAFFQVTMSRPKILAASGNHVKLEVPSGWFTTLSVVSRKPYNQLVTCDFVVQGDAKNHFIVNKYGQNSQTMRDLDSTEDILPIIPQNEPVVIDINVYFSTKGSVKEDALKNDSYKSSRLNILGTQKPANAPKDFPDYNTYLIFVEDAPPTIQVQGAPEYDDSLITINIIQGLATAPKPDTSSQAIAQTGKEAINNFLNQYTDPSKPGPTIPDTDIKPPPPQPASPYPVGILGAGVSGLYAAMMLQSLGIKYEIMEGSGRTGGRLYTHYFPKNPGKYQYYDVGAMRYPETTFMTRTFDLARKRLGINMIPYIRSDVGDDPFFNFNGRTVTRAQSNAANLVKDDLFKVTEKNDGNVPEVWFNRGSGYFWDTILGQLRDNFKNYPFAQAFEMLKEWEEHSVTSYLMLIHKVPYPVIKWWESVESRTGLFDQSLTETVLASLVFMDPNVKNPNWFCFDGGSEVVHKAMVERLNVKPQHYMRAVIIKDSDDGKSITVTFNTERNPRPQTQTRTEKKYSNVISTMSLACLRMVDLDNLYLSYGQRNAIRQLMYTPSIKIGLQFKKPWWEDLNIVGGQSSTDRPIRDVVYPSYGPDDSHPGSQKSNCMIAAYNGMQDAQRLGGLMKGRDTPEEKVLLDIVMRDLAALHNQPVDKLWDLYEDYYPWDFYRDEFQLGAFCQFGPGQFQYTYPYVTQPASKDQRFHFAGDATSTFHGWVAGALNSAWRAVLGMLLAHPELNPNPGEDIIAKFKREWGDSEEWDQRDLAKHVYVGREVGKINRQNS</sequence>
<protein>
    <submittedName>
        <fullName evidence="3">L-amino acid oxidase</fullName>
    </submittedName>
</protein>
<dbReference type="Gene3D" id="1.20.1440.240">
    <property type="match status" value="1"/>
</dbReference>
<dbReference type="SUPFAM" id="SSF51905">
    <property type="entry name" value="FAD/NAD(P)-binding domain"/>
    <property type="match status" value="1"/>
</dbReference>
<dbReference type="Pfam" id="PF01593">
    <property type="entry name" value="Amino_oxidase"/>
    <property type="match status" value="1"/>
</dbReference>
<evidence type="ECO:0000313" key="4">
    <source>
        <dbReference type="Proteomes" id="UP000308652"/>
    </source>
</evidence>
<reference evidence="3 4" key="1">
    <citation type="journal article" date="2019" name="Nat. Ecol. Evol.">
        <title>Megaphylogeny resolves global patterns of mushroom evolution.</title>
        <authorList>
            <person name="Varga T."/>
            <person name="Krizsan K."/>
            <person name="Foldi C."/>
            <person name="Dima B."/>
            <person name="Sanchez-Garcia M."/>
            <person name="Sanchez-Ramirez S."/>
            <person name="Szollosi G.J."/>
            <person name="Szarkandi J.G."/>
            <person name="Papp V."/>
            <person name="Albert L."/>
            <person name="Andreopoulos W."/>
            <person name="Angelini C."/>
            <person name="Antonin V."/>
            <person name="Barry K.W."/>
            <person name="Bougher N.L."/>
            <person name="Buchanan P."/>
            <person name="Buyck B."/>
            <person name="Bense V."/>
            <person name="Catcheside P."/>
            <person name="Chovatia M."/>
            <person name="Cooper J."/>
            <person name="Damon W."/>
            <person name="Desjardin D."/>
            <person name="Finy P."/>
            <person name="Geml J."/>
            <person name="Haridas S."/>
            <person name="Hughes K."/>
            <person name="Justo A."/>
            <person name="Karasinski D."/>
            <person name="Kautmanova I."/>
            <person name="Kiss B."/>
            <person name="Kocsube S."/>
            <person name="Kotiranta H."/>
            <person name="LaButti K.M."/>
            <person name="Lechner B.E."/>
            <person name="Liimatainen K."/>
            <person name="Lipzen A."/>
            <person name="Lukacs Z."/>
            <person name="Mihaltcheva S."/>
            <person name="Morgado L.N."/>
            <person name="Niskanen T."/>
            <person name="Noordeloos M.E."/>
            <person name="Ohm R.A."/>
            <person name="Ortiz-Santana B."/>
            <person name="Ovrebo C."/>
            <person name="Racz N."/>
            <person name="Riley R."/>
            <person name="Savchenko A."/>
            <person name="Shiryaev A."/>
            <person name="Soop K."/>
            <person name="Spirin V."/>
            <person name="Szebenyi C."/>
            <person name="Tomsovsky M."/>
            <person name="Tulloss R.E."/>
            <person name="Uehling J."/>
            <person name="Grigoriev I.V."/>
            <person name="Vagvolgyi C."/>
            <person name="Papp T."/>
            <person name="Martin F.M."/>
            <person name="Miettinen O."/>
            <person name="Hibbett D.S."/>
            <person name="Nagy L.G."/>
        </authorList>
    </citation>
    <scope>NUCLEOTIDE SEQUENCE [LARGE SCALE GENOMIC DNA]</scope>
    <source>
        <strain evidence="3 4">CBS 166.37</strain>
    </source>
</reference>
<feature type="region of interest" description="Disordered" evidence="1">
    <location>
        <begin position="214"/>
        <end position="235"/>
    </location>
</feature>
<dbReference type="InterPro" id="IPR050281">
    <property type="entry name" value="Flavin_monoamine_oxidase"/>
</dbReference>
<dbReference type="AlphaFoldDB" id="A0A5C3LQA8"/>
<gene>
    <name evidence="3" type="ORF">BDQ12DRAFT_656910</name>
</gene>
<dbReference type="GO" id="GO:0009063">
    <property type="term" value="P:amino acid catabolic process"/>
    <property type="evidence" value="ECO:0007669"/>
    <property type="project" value="TreeGrafter"/>
</dbReference>
<organism evidence="3 4">
    <name type="scientific">Crucibulum laeve</name>
    <dbReference type="NCBI Taxonomy" id="68775"/>
    <lineage>
        <taxon>Eukaryota</taxon>
        <taxon>Fungi</taxon>
        <taxon>Dikarya</taxon>
        <taxon>Basidiomycota</taxon>
        <taxon>Agaricomycotina</taxon>
        <taxon>Agaricomycetes</taxon>
        <taxon>Agaricomycetidae</taxon>
        <taxon>Agaricales</taxon>
        <taxon>Agaricineae</taxon>
        <taxon>Nidulariaceae</taxon>
        <taxon>Crucibulum</taxon>
    </lineage>
</organism>
<proteinExistence type="predicted"/>
<dbReference type="Proteomes" id="UP000308652">
    <property type="component" value="Unassembled WGS sequence"/>
</dbReference>
<feature type="domain" description="Amine oxidase" evidence="2">
    <location>
        <begin position="249"/>
        <end position="734"/>
    </location>
</feature>
<dbReference type="OrthoDB" id="7777654at2759"/>
<name>A0A5C3LQA8_9AGAR</name>
<dbReference type="InterPro" id="IPR036188">
    <property type="entry name" value="FAD/NAD-bd_sf"/>
</dbReference>
<accession>A0A5C3LQA8</accession>
<evidence type="ECO:0000313" key="3">
    <source>
        <dbReference type="EMBL" id="TFK34498.1"/>
    </source>
</evidence>
<dbReference type="STRING" id="68775.A0A5C3LQA8"/>
<dbReference type="GO" id="GO:0001716">
    <property type="term" value="F:L-amino-acid oxidase activity"/>
    <property type="evidence" value="ECO:0007669"/>
    <property type="project" value="TreeGrafter"/>
</dbReference>
<dbReference type="Gene3D" id="3.90.660.10">
    <property type="match status" value="1"/>
</dbReference>
<dbReference type="InterPro" id="IPR002937">
    <property type="entry name" value="Amino_oxidase"/>
</dbReference>
<dbReference type="EMBL" id="ML213631">
    <property type="protein sequence ID" value="TFK34498.1"/>
    <property type="molecule type" value="Genomic_DNA"/>
</dbReference>